<evidence type="ECO:0000313" key="1">
    <source>
        <dbReference type="EMBL" id="AZU61042.1"/>
    </source>
</evidence>
<reference evidence="1 2" key="1">
    <citation type="submission" date="2017-07" db="EMBL/GenBank/DDBJ databases">
        <title>The complete genome sequence of Bacillus mesonae strain H20-5, an efficient strain improving plant abiotic stress resistance.</title>
        <authorList>
            <person name="Kim S.Y."/>
            <person name="Song H."/>
            <person name="Sang M.K."/>
            <person name="Weon H.-Y."/>
            <person name="Song J."/>
        </authorList>
    </citation>
    <scope>NUCLEOTIDE SEQUENCE [LARGE SCALE GENOMIC DNA]</scope>
    <source>
        <strain evidence="1 2">H20-5</strain>
    </source>
</reference>
<dbReference type="Pfam" id="PF14014">
    <property type="entry name" value="DUF4230"/>
    <property type="match status" value="1"/>
</dbReference>
<gene>
    <name evidence="1" type="ORF">CHR53_07130</name>
</gene>
<dbReference type="EMBL" id="CP022572">
    <property type="protein sequence ID" value="AZU61042.1"/>
    <property type="molecule type" value="Genomic_DNA"/>
</dbReference>
<keyword evidence="2" id="KW-1185">Reference proteome</keyword>
<organism evidence="1 2">
    <name type="scientific">Neobacillus mesonae</name>
    <dbReference type="NCBI Taxonomy" id="1193713"/>
    <lineage>
        <taxon>Bacteria</taxon>
        <taxon>Bacillati</taxon>
        <taxon>Bacillota</taxon>
        <taxon>Bacilli</taxon>
        <taxon>Bacillales</taxon>
        <taxon>Bacillaceae</taxon>
        <taxon>Neobacillus</taxon>
    </lineage>
</organism>
<sequence length="203" mass="22106">MRLKKAIKGAAAIASLAVAGGIYVNTVFLNDGKAYDNVTPVEHIEAHYVDKQSVINALNTRSEIVGLTGKVAKTIEYHDNAWYGDKTYKLAATGTFKLGVAISDIIVTTHGNTVKVTFPQPKIISVDIPFDKAELSKDVGLLRKDLSEAELQAMYGKARAGAIDAIKRNRQAFEKAEASVERTIEALIMPVENVKNIEFTEAQ</sequence>
<dbReference type="KEGG" id="nmk:CHR53_07130"/>
<name>A0A3Q9QTJ1_9BACI</name>
<protein>
    <recommendedName>
        <fullName evidence="3">DUF4230 domain-containing protein</fullName>
    </recommendedName>
</protein>
<dbReference type="OrthoDB" id="2874008at2"/>
<evidence type="ECO:0000313" key="2">
    <source>
        <dbReference type="Proteomes" id="UP000282892"/>
    </source>
</evidence>
<dbReference type="InterPro" id="IPR025324">
    <property type="entry name" value="DUF4230"/>
</dbReference>
<evidence type="ECO:0008006" key="3">
    <source>
        <dbReference type="Google" id="ProtNLM"/>
    </source>
</evidence>
<dbReference type="Proteomes" id="UP000282892">
    <property type="component" value="Chromosome"/>
</dbReference>
<accession>A0A3Q9QTJ1</accession>
<dbReference type="AlphaFoldDB" id="A0A3Q9QTJ1"/>
<proteinExistence type="predicted"/>